<reference evidence="1" key="3">
    <citation type="journal article" date="2021" name="bioRxiv">
        <title>Bilateral symmetry of linear streptomycete chromosomes.</title>
        <authorList>
            <person name="Algora-Gallardo L."/>
            <person name="Schniete J.K."/>
            <person name="Mark D.R."/>
            <person name="Hunter I.S."/>
            <person name="Herron P.R."/>
        </authorList>
    </citation>
    <scope>NUCLEOTIDE SEQUENCE</scope>
    <source>
        <strain evidence="1">ATCC 10970</strain>
    </source>
</reference>
<dbReference type="RefSeq" id="WP_003982951.1">
    <property type="nucleotide sequence ID" value="NZ_CP048261.1"/>
</dbReference>
<organism evidence="1 2">
    <name type="scientific">Streptomyces rimosus subsp. rimosus (strain ATCC 10970 / DSM 40260 / JCM 4667 / NRRL 2234)</name>
    <dbReference type="NCBI Taxonomy" id="1265868"/>
    <lineage>
        <taxon>Bacteria</taxon>
        <taxon>Bacillati</taxon>
        <taxon>Actinomycetota</taxon>
        <taxon>Actinomycetes</taxon>
        <taxon>Kitasatosporales</taxon>
        <taxon>Streptomycetaceae</taxon>
        <taxon>Streptomyces</taxon>
    </lineage>
</organism>
<dbReference type="Proteomes" id="UP000011074">
    <property type="component" value="Chromosome"/>
</dbReference>
<evidence type="ECO:0000313" key="2">
    <source>
        <dbReference type="Proteomes" id="UP000011074"/>
    </source>
</evidence>
<name>L8ET36_STRR1</name>
<sequence length="99" mass="11224">MSRRHRYGSSQAARAVTVVADLTAVILGLWIVMYLLDANRANDLVHFVQGGARWLAGWSYNLFTFDAEWLRTLLNYGLPALVYLVLGHALAARIRRIEH</sequence>
<accession>L8ET36</accession>
<evidence type="ECO:0000313" key="1">
    <source>
        <dbReference type="EMBL" id="QST80843.1"/>
    </source>
</evidence>
<dbReference type="GeneID" id="66854721"/>
<reference evidence="1" key="2">
    <citation type="submission" date="2020-01" db="EMBL/GenBank/DDBJ databases">
        <authorList>
            <person name="Algora L."/>
            <person name="Schniete J.K."/>
            <person name="MacFadyen A."/>
            <person name="Hoskisson P.A."/>
            <person name="Hunter I.S."/>
            <person name="Herron P.R."/>
        </authorList>
    </citation>
    <scope>NUCLEOTIDE SEQUENCE</scope>
    <source>
        <strain evidence="1">ATCC 10970</strain>
    </source>
</reference>
<gene>
    <name evidence="1" type="ORF">SRIM_012220</name>
</gene>
<proteinExistence type="predicted"/>
<dbReference type="EMBL" id="CP048261">
    <property type="protein sequence ID" value="QST80843.1"/>
    <property type="molecule type" value="Genomic_DNA"/>
</dbReference>
<dbReference type="AlphaFoldDB" id="L8ET36"/>
<reference evidence="1" key="1">
    <citation type="submission" date="2012-12" db="EMBL/GenBank/DDBJ databases">
        <authorList>
            <person name="Pethick F.E."/>
            <person name="MacFadyen A.C."/>
            <person name="Tang Z."/>
            <person name="Sangal V."/>
            <person name="Tze-Tze L."/>
            <person name="Chu J."/>
            <person name="Guo M."/>
            <person name="Kirby R."/>
            <person name="Hoskisson P.A."/>
            <person name="Herron P.R."/>
            <person name="Hunter I.S."/>
        </authorList>
    </citation>
    <scope>NUCLEOTIDE SEQUENCE</scope>
    <source>
        <strain evidence="1">ATCC 10970</strain>
    </source>
</reference>
<protein>
    <submittedName>
        <fullName evidence="1">Uncharacterized protein</fullName>
    </submittedName>
</protein>